<proteinExistence type="predicted"/>
<protein>
    <recommendedName>
        <fullName evidence="3">Glycosidase</fullName>
    </recommendedName>
</protein>
<comment type="caution">
    <text evidence="1">The sequence shown here is derived from an EMBL/GenBank/DDBJ whole genome shotgun (WGS) entry which is preliminary data.</text>
</comment>
<keyword evidence="2" id="KW-1185">Reference proteome</keyword>
<organism evidence="1 2">
    <name type="scientific">Pyrococcus kukulkanii</name>
    <dbReference type="NCBI Taxonomy" id="1609559"/>
    <lineage>
        <taxon>Archaea</taxon>
        <taxon>Methanobacteriati</taxon>
        <taxon>Methanobacteriota</taxon>
        <taxon>Thermococci</taxon>
        <taxon>Thermococcales</taxon>
        <taxon>Thermococcaceae</taxon>
        <taxon>Pyrococcus</taxon>
    </lineage>
</organism>
<accession>A0ABV4T930</accession>
<dbReference type="Proteomes" id="UP001571980">
    <property type="component" value="Unassembled WGS sequence"/>
</dbReference>
<gene>
    <name evidence="1" type="ORF">P8X34_10400</name>
</gene>
<evidence type="ECO:0008006" key="3">
    <source>
        <dbReference type="Google" id="ProtNLM"/>
    </source>
</evidence>
<reference evidence="1 2" key="1">
    <citation type="submission" date="2023-03" db="EMBL/GenBank/DDBJ databases">
        <title>Speciation in Pyrococcus: adaptation to high temperature as a mechanism.</title>
        <authorList>
            <person name="Gu J."/>
        </authorList>
    </citation>
    <scope>NUCLEOTIDE SEQUENCE [LARGE SCALE GENOMIC DNA]</scope>
    <source>
        <strain evidence="1 2">LMOA34</strain>
    </source>
</reference>
<dbReference type="EMBL" id="JARRIG010000007">
    <property type="protein sequence ID" value="MFA4805134.1"/>
    <property type="molecule type" value="Genomic_DNA"/>
</dbReference>
<evidence type="ECO:0000313" key="2">
    <source>
        <dbReference type="Proteomes" id="UP001571980"/>
    </source>
</evidence>
<name>A0ABV4T930_9EURY</name>
<evidence type="ECO:0000313" key="1">
    <source>
        <dbReference type="EMBL" id="MFA4805134.1"/>
    </source>
</evidence>
<sequence>MIILPRDITLTEAPFDTDIIYSAGVIYNGTRAYITLTMQKNTPKDMKI</sequence>
<dbReference type="RefSeq" id="WP_372824495.1">
    <property type="nucleotide sequence ID" value="NZ_JARRIG010000007.1"/>
</dbReference>